<reference evidence="1 2" key="1">
    <citation type="submission" date="2019-08" db="EMBL/GenBank/DDBJ databases">
        <title>Complete genome sequence of Rhodanobacter glycinis strain T01E-68 isolated from tomato root.</title>
        <authorList>
            <person name="Weon H.-Y."/>
            <person name="Lee S.A."/>
        </authorList>
    </citation>
    <scope>NUCLEOTIDE SEQUENCE [LARGE SCALE GENOMIC DNA]</scope>
    <source>
        <strain evidence="1 2">T01E-68</strain>
    </source>
</reference>
<gene>
    <name evidence="1" type="ORF">CS053_01310</name>
</gene>
<organism evidence="1 2">
    <name type="scientific">Rhodanobacter glycinis</name>
    <dbReference type="NCBI Taxonomy" id="582702"/>
    <lineage>
        <taxon>Bacteria</taxon>
        <taxon>Pseudomonadati</taxon>
        <taxon>Pseudomonadota</taxon>
        <taxon>Gammaproteobacteria</taxon>
        <taxon>Lysobacterales</taxon>
        <taxon>Rhodanobacteraceae</taxon>
        <taxon>Rhodanobacter</taxon>
    </lineage>
</organism>
<protein>
    <submittedName>
        <fullName evidence="1">Uncharacterized protein</fullName>
    </submittedName>
</protein>
<dbReference type="Proteomes" id="UP000321807">
    <property type="component" value="Chromosome"/>
</dbReference>
<evidence type="ECO:0000313" key="1">
    <source>
        <dbReference type="EMBL" id="QEE23286.1"/>
    </source>
</evidence>
<sequence>MLVIPAKAGIQWLYGLNRRNRHWIPAFAGMTSGIGTRTRMSSRRLAAFRAIDKEGRRSAVTIASHPRGNPSESTS</sequence>
<dbReference type="EMBL" id="CP042807">
    <property type="protein sequence ID" value="QEE23286.1"/>
    <property type="molecule type" value="Genomic_DNA"/>
</dbReference>
<evidence type="ECO:0000313" key="2">
    <source>
        <dbReference type="Proteomes" id="UP000321807"/>
    </source>
</evidence>
<dbReference type="AlphaFoldDB" id="A0A5B9DZB0"/>
<name>A0A5B9DZB0_9GAMM</name>
<dbReference type="KEGG" id="rgl:CS053_01310"/>
<accession>A0A5B9DZB0</accession>
<proteinExistence type="predicted"/>